<name>A0ABV0EWN8_9ENTE</name>
<keyword evidence="2" id="KW-1185">Reference proteome</keyword>
<dbReference type="Pfam" id="PF08282">
    <property type="entry name" value="Hydrolase_3"/>
    <property type="match status" value="1"/>
</dbReference>
<dbReference type="Gene3D" id="3.40.50.1000">
    <property type="entry name" value="HAD superfamily/HAD-like"/>
    <property type="match status" value="1"/>
</dbReference>
<reference evidence="1 2" key="1">
    <citation type="submission" date="2024-02" db="EMBL/GenBank/DDBJ databases">
        <title>The Genome Sequence of Enterococcus sp. DIV0159.</title>
        <authorList>
            <person name="Earl A."/>
            <person name="Manson A."/>
            <person name="Gilmore M."/>
            <person name="Sanders J."/>
            <person name="Shea T."/>
            <person name="Howe W."/>
            <person name="Livny J."/>
            <person name="Cuomo C."/>
            <person name="Neafsey D."/>
            <person name="Birren B."/>
        </authorList>
    </citation>
    <scope>NUCLEOTIDE SEQUENCE [LARGE SCALE GENOMIC DNA]</scope>
    <source>
        <strain evidence="1 2">665A</strain>
    </source>
</reference>
<evidence type="ECO:0000313" key="1">
    <source>
        <dbReference type="EMBL" id="MEO1772325.1"/>
    </source>
</evidence>
<dbReference type="PANTHER" id="PTHR10000">
    <property type="entry name" value="PHOSPHOSERINE PHOSPHATASE"/>
    <property type="match status" value="1"/>
</dbReference>
<evidence type="ECO:0000313" key="2">
    <source>
        <dbReference type="Proteomes" id="UP000664357"/>
    </source>
</evidence>
<dbReference type="PROSITE" id="PS01228">
    <property type="entry name" value="COF_1"/>
    <property type="match status" value="1"/>
</dbReference>
<dbReference type="InterPro" id="IPR006379">
    <property type="entry name" value="HAD-SF_hydro_IIB"/>
</dbReference>
<organism evidence="1 2">
    <name type="scientific">Candidatus Enterococcus ferrettii</name>
    <dbReference type="NCBI Taxonomy" id="2815324"/>
    <lineage>
        <taxon>Bacteria</taxon>
        <taxon>Bacillati</taxon>
        <taxon>Bacillota</taxon>
        <taxon>Bacilli</taxon>
        <taxon>Lactobacillales</taxon>
        <taxon>Enterococcaceae</taxon>
        <taxon>Enterococcus</taxon>
    </lineage>
</organism>
<dbReference type="SFLD" id="SFLDG01140">
    <property type="entry name" value="C2.B:_Phosphomannomutase_and_P"/>
    <property type="match status" value="1"/>
</dbReference>
<dbReference type="RefSeq" id="WP_207701779.1">
    <property type="nucleotide sequence ID" value="NZ_JAFREL020000004.1"/>
</dbReference>
<dbReference type="Proteomes" id="UP000664357">
    <property type="component" value="Unassembled WGS sequence"/>
</dbReference>
<dbReference type="Gene3D" id="3.30.1240.10">
    <property type="match status" value="1"/>
</dbReference>
<comment type="caution">
    <text evidence="1">The sequence shown here is derived from an EMBL/GenBank/DDBJ whole genome shotgun (WGS) entry which is preliminary data.</text>
</comment>
<protein>
    <recommendedName>
        <fullName evidence="3">HAD superfamily hydrolase</fullName>
    </recommendedName>
</protein>
<dbReference type="NCBIfam" id="TIGR01484">
    <property type="entry name" value="HAD-SF-IIB"/>
    <property type="match status" value="1"/>
</dbReference>
<dbReference type="SUPFAM" id="SSF56784">
    <property type="entry name" value="HAD-like"/>
    <property type="match status" value="1"/>
</dbReference>
<accession>A0ABV0EWN8</accession>
<sequence length="269" mass="29442">MKLAAIDLDGTLLNHLGEIPKKNQEALQTFNQQGGTIVLATGRSILSVKKVFAQLSIDGYVLASNGAYIAKVEKGETTSVLKRFDIPAKTINQAFHLAEQIGVTIVASRETQDDRITFDASPVEVDSPYYAQFQLQDSSTEELLKKINDGSLNYFKLAFNDTDVDKLAVLRKMFESAGIPSVYTDIHWLEIMADGVNKGTSLTFLADYLQIDPEEVVAFGDQENDIEMLKVSGVGVAMDNALEPVKAIAQQVTTSNEEAGVAEVLEEYL</sequence>
<dbReference type="NCBIfam" id="TIGR00099">
    <property type="entry name" value="Cof-subfamily"/>
    <property type="match status" value="1"/>
</dbReference>
<dbReference type="InterPro" id="IPR000150">
    <property type="entry name" value="Cof"/>
</dbReference>
<dbReference type="CDD" id="cd07516">
    <property type="entry name" value="HAD_Pase"/>
    <property type="match status" value="1"/>
</dbReference>
<dbReference type="SFLD" id="SFLDS00003">
    <property type="entry name" value="Haloacid_Dehalogenase"/>
    <property type="match status" value="1"/>
</dbReference>
<proteinExistence type="predicted"/>
<dbReference type="InterPro" id="IPR036412">
    <property type="entry name" value="HAD-like_sf"/>
</dbReference>
<dbReference type="PANTHER" id="PTHR10000:SF8">
    <property type="entry name" value="HAD SUPERFAMILY HYDROLASE-LIKE, TYPE 3"/>
    <property type="match status" value="1"/>
</dbReference>
<dbReference type="EMBL" id="JAFREL020000004">
    <property type="protein sequence ID" value="MEO1772325.1"/>
    <property type="molecule type" value="Genomic_DNA"/>
</dbReference>
<dbReference type="InterPro" id="IPR023214">
    <property type="entry name" value="HAD_sf"/>
</dbReference>
<evidence type="ECO:0008006" key="3">
    <source>
        <dbReference type="Google" id="ProtNLM"/>
    </source>
</evidence>
<gene>
    <name evidence="1" type="ORF">JZO67_004307</name>
</gene>